<dbReference type="CDD" id="cd07438">
    <property type="entry name" value="PHP_HisPPase_AMP"/>
    <property type="match status" value="1"/>
</dbReference>
<sequence length="286" mass="32140">MGSESKNTDLHLHTTASDGGYSPKELVRKCKEVGLEYIAITDHDTVAGVKEAIVEGERLGITVINGIEFSTKENGIGVHILGYGIDLTYEPLLSMLSEQQKMRKTRMQEMVQKFARLNIHLNEADILKEADGGSIGRPHVAKVLVKMGAVNDVAEAFDKYLAEGKPCYVKKEREMTPLEALQWIEAAKGIAILAHPVYYNLDDRISSWVKTGLLHGVEVYHRDHNLEVQNHYEKLVKQIEQQQGVVLLRTGGSDFHHEDYGRVTQPLGETRIDNEFAIRLLARIKK</sequence>
<dbReference type="Gene3D" id="1.10.150.650">
    <property type="match status" value="1"/>
</dbReference>
<dbReference type="Proteomes" id="UP000179524">
    <property type="component" value="Unassembled WGS sequence"/>
</dbReference>
<dbReference type="AlphaFoldDB" id="A0A1S2LKZ9"/>
<dbReference type="PANTHER" id="PTHR42924:SF3">
    <property type="entry name" value="POLYMERASE_HISTIDINOL PHOSPHATASE N-TERMINAL DOMAIN-CONTAINING PROTEIN"/>
    <property type="match status" value="1"/>
</dbReference>
<dbReference type="Gene3D" id="3.20.20.140">
    <property type="entry name" value="Metal-dependent hydrolases"/>
    <property type="match status" value="1"/>
</dbReference>
<evidence type="ECO:0000259" key="1">
    <source>
        <dbReference type="SMART" id="SM00481"/>
    </source>
</evidence>
<dbReference type="EMBL" id="MLQR01000029">
    <property type="protein sequence ID" value="OIJ13014.1"/>
    <property type="molecule type" value="Genomic_DNA"/>
</dbReference>
<dbReference type="SMART" id="SM00481">
    <property type="entry name" value="POLIIIAc"/>
    <property type="match status" value="1"/>
</dbReference>
<feature type="domain" description="Polymerase/histidinol phosphatase N-terminal" evidence="1">
    <location>
        <begin position="8"/>
        <end position="73"/>
    </location>
</feature>
<dbReference type="Pfam" id="PF02811">
    <property type="entry name" value="PHP"/>
    <property type="match status" value="1"/>
</dbReference>
<dbReference type="GO" id="GO:0035312">
    <property type="term" value="F:5'-3' DNA exonuclease activity"/>
    <property type="evidence" value="ECO:0007669"/>
    <property type="project" value="TreeGrafter"/>
</dbReference>
<evidence type="ECO:0000313" key="2">
    <source>
        <dbReference type="EMBL" id="OIJ13014.1"/>
    </source>
</evidence>
<accession>A0A1S2LKZ9</accession>
<dbReference type="InterPro" id="IPR003141">
    <property type="entry name" value="Pol/His_phosphatase_N"/>
</dbReference>
<dbReference type="InterPro" id="IPR004013">
    <property type="entry name" value="PHP_dom"/>
</dbReference>
<dbReference type="PANTHER" id="PTHR42924">
    <property type="entry name" value="EXONUCLEASE"/>
    <property type="match status" value="1"/>
</dbReference>
<proteinExistence type="predicted"/>
<reference evidence="2 3" key="1">
    <citation type="submission" date="2016-10" db="EMBL/GenBank/DDBJ databases">
        <title>Draft genome sequences of four alkaliphilic bacteria belonging to the Anaerobacillus genus.</title>
        <authorList>
            <person name="Bassil N.M."/>
            <person name="Lloyd J.R."/>
        </authorList>
    </citation>
    <scope>NUCLEOTIDE SEQUENCE [LARGE SCALE GENOMIC DNA]</scope>
    <source>
        <strain evidence="2 3">DSM 18345</strain>
    </source>
</reference>
<dbReference type="GO" id="GO:0004534">
    <property type="term" value="F:5'-3' RNA exonuclease activity"/>
    <property type="evidence" value="ECO:0007669"/>
    <property type="project" value="TreeGrafter"/>
</dbReference>
<name>A0A1S2LKZ9_9BACI</name>
<evidence type="ECO:0000313" key="3">
    <source>
        <dbReference type="Proteomes" id="UP000179524"/>
    </source>
</evidence>
<organism evidence="2 3">
    <name type="scientific">Anaerobacillus alkalilacustris</name>
    <dbReference type="NCBI Taxonomy" id="393763"/>
    <lineage>
        <taxon>Bacteria</taxon>
        <taxon>Bacillati</taxon>
        <taxon>Bacillota</taxon>
        <taxon>Bacilli</taxon>
        <taxon>Bacillales</taxon>
        <taxon>Bacillaceae</taxon>
        <taxon>Anaerobacillus</taxon>
    </lineage>
</organism>
<dbReference type="RefSeq" id="WP_071309611.1">
    <property type="nucleotide sequence ID" value="NZ_MLQR01000029.1"/>
</dbReference>
<dbReference type="SUPFAM" id="SSF89550">
    <property type="entry name" value="PHP domain-like"/>
    <property type="match status" value="1"/>
</dbReference>
<dbReference type="InterPro" id="IPR016195">
    <property type="entry name" value="Pol/histidinol_Pase-like"/>
</dbReference>
<gene>
    <name evidence="2" type="ORF">BKP37_10830</name>
</gene>
<dbReference type="OrthoDB" id="9804333at2"/>
<dbReference type="InterPro" id="IPR052018">
    <property type="entry name" value="PHP_domain"/>
</dbReference>
<protein>
    <submittedName>
        <fullName evidence="2">Phosphatase</fullName>
    </submittedName>
</protein>
<comment type="caution">
    <text evidence="2">The sequence shown here is derived from an EMBL/GenBank/DDBJ whole genome shotgun (WGS) entry which is preliminary data.</text>
</comment>
<keyword evidence="3" id="KW-1185">Reference proteome</keyword>